<evidence type="ECO:0000256" key="3">
    <source>
        <dbReference type="ARBA" id="ARBA00022679"/>
    </source>
</evidence>
<sequence length="249" mass="27667">MSDQVTLAIVIPSYKETLALPVLLSELKWGLTKKDVVIVVDDSPAEIALLVHQSCLQSLDGAECEFQFIPSGEKNGRGAAVRRGMQIVMNEYPNCQSIIECDADGSHRVEDILKVKNTKVQNDLLIGSRYLLDSAIIGWPLSRRVFSYILNKLIPKLVHIPIKDITNGLRKYSKASIHAILERPQQNYGFIYLSEQAIIVKNSGLSISEVPITFVDRSLGTSTVTRHEILQSIKGVLQLIFTGVNKVKL</sequence>
<dbReference type="PANTHER" id="PTHR43398:SF1">
    <property type="entry name" value="DOLICHOL-PHOSPHATE MANNOSYLTRANSFERASE SUBUNIT 1"/>
    <property type="match status" value="1"/>
</dbReference>
<protein>
    <submittedName>
        <fullName evidence="5">Unannotated protein</fullName>
    </submittedName>
</protein>
<reference evidence="5" key="1">
    <citation type="submission" date="2020-05" db="EMBL/GenBank/DDBJ databases">
        <authorList>
            <person name="Chiriac C."/>
            <person name="Salcher M."/>
            <person name="Ghai R."/>
            <person name="Kavagutti S V."/>
        </authorList>
    </citation>
    <scope>NUCLEOTIDE SEQUENCE</scope>
</reference>
<dbReference type="AlphaFoldDB" id="A0A6J7I0E3"/>
<dbReference type="InterPro" id="IPR029044">
    <property type="entry name" value="Nucleotide-diphossugar_trans"/>
</dbReference>
<dbReference type="Pfam" id="PF00535">
    <property type="entry name" value="Glycos_transf_2"/>
    <property type="match status" value="1"/>
</dbReference>
<dbReference type="SUPFAM" id="SSF53448">
    <property type="entry name" value="Nucleotide-diphospho-sugar transferases"/>
    <property type="match status" value="1"/>
</dbReference>
<evidence type="ECO:0000259" key="4">
    <source>
        <dbReference type="Pfam" id="PF00535"/>
    </source>
</evidence>
<feature type="domain" description="Glycosyltransferase 2-like" evidence="4">
    <location>
        <begin position="9"/>
        <end position="176"/>
    </location>
</feature>
<organism evidence="5">
    <name type="scientific">freshwater metagenome</name>
    <dbReference type="NCBI Taxonomy" id="449393"/>
    <lineage>
        <taxon>unclassified sequences</taxon>
        <taxon>metagenomes</taxon>
        <taxon>ecological metagenomes</taxon>
    </lineage>
</organism>
<dbReference type="GO" id="GO:0016020">
    <property type="term" value="C:membrane"/>
    <property type="evidence" value="ECO:0007669"/>
    <property type="project" value="GOC"/>
</dbReference>
<gene>
    <name evidence="5" type="ORF">UFOPK3614_01029</name>
</gene>
<evidence type="ECO:0000313" key="5">
    <source>
        <dbReference type="EMBL" id="CAB4924191.1"/>
    </source>
</evidence>
<dbReference type="GO" id="GO:0009247">
    <property type="term" value="P:glycolipid biosynthetic process"/>
    <property type="evidence" value="ECO:0007669"/>
    <property type="project" value="TreeGrafter"/>
</dbReference>
<keyword evidence="2" id="KW-0328">Glycosyltransferase</keyword>
<name>A0A6J7I0E3_9ZZZZ</name>
<dbReference type="InterPro" id="IPR039528">
    <property type="entry name" value="DPM1-like"/>
</dbReference>
<dbReference type="EMBL" id="CAFBMS010000074">
    <property type="protein sequence ID" value="CAB4924191.1"/>
    <property type="molecule type" value="Genomic_DNA"/>
</dbReference>
<accession>A0A6J7I0E3</accession>
<proteinExistence type="inferred from homology"/>
<dbReference type="PANTHER" id="PTHR43398">
    <property type="entry name" value="DOLICHOL-PHOSPHATE MANNOSYLTRANSFERASE SUBUNIT 1"/>
    <property type="match status" value="1"/>
</dbReference>
<comment type="similarity">
    <text evidence="1">Belongs to the glycosyltransferase 2 family.</text>
</comment>
<evidence type="ECO:0000256" key="1">
    <source>
        <dbReference type="ARBA" id="ARBA00006739"/>
    </source>
</evidence>
<dbReference type="InterPro" id="IPR001173">
    <property type="entry name" value="Glyco_trans_2-like"/>
</dbReference>
<keyword evidence="3" id="KW-0808">Transferase</keyword>
<dbReference type="Gene3D" id="3.90.550.10">
    <property type="entry name" value="Spore Coat Polysaccharide Biosynthesis Protein SpsA, Chain A"/>
    <property type="match status" value="1"/>
</dbReference>
<evidence type="ECO:0000256" key="2">
    <source>
        <dbReference type="ARBA" id="ARBA00022676"/>
    </source>
</evidence>
<dbReference type="GO" id="GO:0004582">
    <property type="term" value="F:dolichyl-phosphate beta-D-mannosyltransferase activity"/>
    <property type="evidence" value="ECO:0007669"/>
    <property type="project" value="InterPro"/>
</dbReference>